<reference evidence="2" key="2">
    <citation type="submission" date="2025-09" db="UniProtKB">
        <authorList>
            <consortium name="Ensembl"/>
        </authorList>
    </citation>
    <scope>IDENTIFICATION</scope>
</reference>
<evidence type="ECO:0000313" key="3">
    <source>
        <dbReference type="Proteomes" id="UP000472262"/>
    </source>
</evidence>
<evidence type="ECO:0000259" key="1">
    <source>
        <dbReference type="Pfam" id="PF17919"/>
    </source>
</evidence>
<dbReference type="PANTHER" id="PTHR33064">
    <property type="entry name" value="POL PROTEIN"/>
    <property type="match status" value="1"/>
</dbReference>
<proteinExistence type="predicted"/>
<reference evidence="2" key="1">
    <citation type="submission" date="2025-08" db="UniProtKB">
        <authorList>
            <consortium name="Ensembl"/>
        </authorList>
    </citation>
    <scope>IDENTIFICATION</scope>
</reference>
<dbReference type="InParanoid" id="A0A672L8R2"/>
<dbReference type="InterPro" id="IPR043502">
    <property type="entry name" value="DNA/RNA_pol_sf"/>
</dbReference>
<dbReference type="AlphaFoldDB" id="A0A672L8R2"/>
<dbReference type="PANTHER" id="PTHR33064:SF37">
    <property type="entry name" value="RIBONUCLEASE H"/>
    <property type="match status" value="1"/>
</dbReference>
<dbReference type="InterPro" id="IPR043128">
    <property type="entry name" value="Rev_trsase/Diguanyl_cyclase"/>
</dbReference>
<name>A0A672L8R2_SINGR</name>
<dbReference type="Ensembl" id="ENSSGRT00000021358.1">
    <property type="protein sequence ID" value="ENSSGRP00000019774.1"/>
    <property type="gene ID" value="ENSSGRG00000011978.1"/>
</dbReference>
<dbReference type="SUPFAM" id="SSF56672">
    <property type="entry name" value="DNA/RNA polymerases"/>
    <property type="match status" value="1"/>
</dbReference>
<sequence>MKSPRTVQQLQSFLGLVNYCRSWIPDCAVHDRYLRNLIDHKAPPNSLLNWTEEAELHYTVLKQATTTVPALGLPDYSKDCHLHAREAEGVAIGVLLQQHGYTYRPLAYLSKKLDNIASGMPACLHAVAAAALIVQMTARLILDSCLTCAKVNPHRPIKLEALPHPEAQFQNLQIDFTHMPPIGN</sequence>
<dbReference type="Gene3D" id="3.10.20.370">
    <property type="match status" value="1"/>
</dbReference>
<dbReference type="InterPro" id="IPR051320">
    <property type="entry name" value="Viral_Replic_Matur_Polypro"/>
</dbReference>
<dbReference type="Proteomes" id="UP000472262">
    <property type="component" value="Unassembled WGS sequence"/>
</dbReference>
<dbReference type="Pfam" id="PF17919">
    <property type="entry name" value="RT_RNaseH_2"/>
    <property type="match status" value="1"/>
</dbReference>
<evidence type="ECO:0000313" key="2">
    <source>
        <dbReference type="Ensembl" id="ENSSGRP00000019774.1"/>
    </source>
</evidence>
<organism evidence="2 3">
    <name type="scientific">Sinocyclocheilus grahami</name>
    <name type="common">Dianchi golden-line fish</name>
    <name type="synonym">Barbus grahami</name>
    <dbReference type="NCBI Taxonomy" id="75366"/>
    <lineage>
        <taxon>Eukaryota</taxon>
        <taxon>Metazoa</taxon>
        <taxon>Chordata</taxon>
        <taxon>Craniata</taxon>
        <taxon>Vertebrata</taxon>
        <taxon>Euteleostomi</taxon>
        <taxon>Actinopterygii</taxon>
        <taxon>Neopterygii</taxon>
        <taxon>Teleostei</taxon>
        <taxon>Ostariophysi</taxon>
        <taxon>Cypriniformes</taxon>
        <taxon>Cyprinidae</taxon>
        <taxon>Cyprininae</taxon>
        <taxon>Sinocyclocheilus</taxon>
    </lineage>
</organism>
<feature type="domain" description="Reverse transcriptase/retrotransposon-derived protein RNase H-like" evidence="1">
    <location>
        <begin position="50"/>
        <end position="138"/>
    </location>
</feature>
<dbReference type="OMA" id="TAMNCAY"/>
<protein>
    <recommendedName>
        <fullName evidence="1">Reverse transcriptase/retrotransposon-derived protein RNase H-like domain-containing protein</fullName>
    </recommendedName>
</protein>
<keyword evidence="3" id="KW-1185">Reference proteome</keyword>
<dbReference type="InterPro" id="IPR041577">
    <property type="entry name" value="RT_RNaseH_2"/>
</dbReference>
<dbReference type="Gene3D" id="3.30.70.270">
    <property type="match status" value="1"/>
</dbReference>
<accession>A0A672L8R2</accession>